<dbReference type="AlphaFoldDB" id="A0A4R7FP68"/>
<evidence type="ECO:0000313" key="2">
    <source>
        <dbReference type="Proteomes" id="UP000295344"/>
    </source>
</evidence>
<dbReference type="RefSeq" id="WP_133763708.1">
    <property type="nucleotide sequence ID" value="NZ_BAAARP010000001.1"/>
</dbReference>
<sequence length="77" mass="7899">MTATTLHIDWTRCRGRGACIDLVPGLSRDPWGYPILGSSGSDLPVPPQLEVDAADAVALCPVAALSLRPSAGTGAGR</sequence>
<reference evidence="1 2" key="1">
    <citation type="submission" date="2019-03" db="EMBL/GenBank/DDBJ databases">
        <title>Genomic Encyclopedia of Archaeal and Bacterial Type Strains, Phase II (KMG-II): from individual species to whole genera.</title>
        <authorList>
            <person name="Goeker M."/>
        </authorList>
    </citation>
    <scope>NUCLEOTIDE SEQUENCE [LARGE SCALE GENOMIC DNA]</scope>
    <source>
        <strain evidence="1 2">DSM 24782</strain>
    </source>
</reference>
<dbReference type="Gene3D" id="3.30.70.20">
    <property type="match status" value="1"/>
</dbReference>
<comment type="caution">
    <text evidence="1">The sequence shown here is derived from an EMBL/GenBank/DDBJ whole genome shotgun (WGS) entry which is preliminary data.</text>
</comment>
<name>A0A4R7FP68_9MICO</name>
<protein>
    <submittedName>
        <fullName evidence="1">Ferredoxin</fullName>
    </submittedName>
</protein>
<dbReference type="EMBL" id="SOAM01000001">
    <property type="protein sequence ID" value="TDS79483.1"/>
    <property type="molecule type" value="Genomic_DNA"/>
</dbReference>
<keyword evidence="2" id="KW-1185">Reference proteome</keyword>
<gene>
    <name evidence="1" type="ORF">CLV52_0012</name>
</gene>
<proteinExistence type="predicted"/>
<dbReference type="SUPFAM" id="SSF54862">
    <property type="entry name" value="4Fe-4S ferredoxins"/>
    <property type="match status" value="1"/>
</dbReference>
<organism evidence="1 2">
    <name type="scientific">Amnibacterium kyonggiense</name>
    <dbReference type="NCBI Taxonomy" id="595671"/>
    <lineage>
        <taxon>Bacteria</taxon>
        <taxon>Bacillati</taxon>
        <taxon>Actinomycetota</taxon>
        <taxon>Actinomycetes</taxon>
        <taxon>Micrococcales</taxon>
        <taxon>Microbacteriaceae</taxon>
        <taxon>Amnibacterium</taxon>
    </lineage>
</organism>
<dbReference type="Pfam" id="PF13459">
    <property type="entry name" value="Fer4_15"/>
    <property type="match status" value="1"/>
</dbReference>
<accession>A0A4R7FP68</accession>
<dbReference type="Proteomes" id="UP000295344">
    <property type="component" value="Unassembled WGS sequence"/>
</dbReference>
<evidence type="ECO:0000313" key="1">
    <source>
        <dbReference type="EMBL" id="TDS79483.1"/>
    </source>
</evidence>
<dbReference type="OrthoDB" id="4741951at2"/>